<evidence type="ECO:0000313" key="6">
    <source>
        <dbReference type="EMBL" id="KAF5222920.1"/>
    </source>
</evidence>
<dbReference type="InterPro" id="IPR045004">
    <property type="entry name" value="ECH_dom"/>
</dbReference>
<dbReference type="AlphaFoldDB" id="A0A7J6Y9E7"/>
<evidence type="ECO:0000313" key="7">
    <source>
        <dbReference type="Proteomes" id="UP000583944"/>
    </source>
</evidence>
<dbReference type="VEuPathDB" id="TriTrypDB:BCY84_01497"/>
<evidence type="ECO:0000256" key="1">
    <source>
        <dbReference type="ARBA" id="ARBA00001709"/>
    </source>
</evidence>
<dbReference type="Proteomes" id="UP000583944">
    <property type="component" value="Unassembled WGS sequence"/>
</dbReference>
<organism evidence="6 7">
    <name type="scientific">Trypanosoma cruzi</name>
    <dbReference type="NCBI Taxonomy" id="5693"/>
    <lineage>
        <taxon>Eukaryota</taxon>
        <taxon>Discoba</taxon>
        <taxon>Euglenozoa</taxon>
        <taxon>Kinetoplastea</taxon>
        <taxon>Metakinetoplastina</taxon>
        <taxon>Trypanosomatida</taxon>
        <taxon>Trypanosomatidae</taxon>
        <taxon>Trypanosoma</taxon>
        <taxon>Schizotrypanum</taxon>
    </lineage>
</organism>
<dbReference type="CDD" id="cd06558">
    <property type="entry name" value="crotonase-like"/>
    <property type="match status" value="1"/>
</dbReference>
<dbReference type="Pfam" id="PF16113">
    <property type="entry name" value="ECH_2"/>
    <property type="match status" value="1"/>
</dbReference>
<keyword evidence="3" id="KW-0378">Hydrolase</keyword>
<comment type="caution">
    <text evidence="6">The sequence shown here is derived from an EMBL/GenBank/DDBJ whole genome shotgun (WGS) entry which is preliminary data.</text>
</comment>
<evidence type="ECO:0000256" key="3">
    <source>
        <dbReference type="ARBA" id="ARBA00022801"/>
    </source>
</evidence>
<dbReference type="EMBL" id="JABDHM010000023">
    <property type="protein sequence ID" value="KAF5222920.1"/>
    <property type="molecule type" value="Genomic_DNA"/>
</dbReference>
<dbReference type="GO" id="GO:0003860">
    <property type="term" value="F:3-hydroxyisobutyryl-CoA hydrolase activity"/>
    <property type="evidence" value="ECO:0007669"/>
    <property type="project" value="UniProtKB-EC"/>
</dbReference>
<evidence type="ECO:0000256" key="2">
    <source>
        <dbReference type="ARBA" id="ARBA00011915"/>
    </source>
</evidence>
<accession>A0A7J6Y9E7</accession>
<dbReference type="GO" id="GO:0006574">
    <property type="term" value="P:L-valine catabolic process"/>
    <property type="evidence" value="ECO:0007669"/>
    <property type="project" value="TreeGrafter"/>
</dbReference>
<dbReference type="VEuPathDB" id="TriTrypDB:ECC02_004006"/>
<proteinExistence type="predicted"/>
<dbReference type="SUPFAM" id="SSF52096">
    <property type="entry name" value="ClpP/crotonase"/>
    <property type="match status" value="1"/>
</dbReference>
<dbReference type="PANTHER" id="PTHR43176:SF3">
    <property type="entry name" value="3-HYDROXYISOBUTYRYL-COA HYDROLASE, MITOCHONDRIAL"/>
    <property type="match status" value="1"/>
</dbReference>
<dbReference type="NCBIfam" id="NF004127">
    <property type="entry name" value="PRK05617.1"/>
    <property type="match status" value="1"/>
</dbReference>
<protein>
    <recommendedName>
        <fullName evidence="2">3-hydroxyisobutyryl-CoA hydrolase</fullName>
        <ecNumber evidence="2">3.1.2.4</ecNumber>
    </recommendedName>
</protein>
<dbReference type="Gene3D" id="3.90.226.10">
    <property type="entry name" value="2-enoyl-CoA Hydratase, Chain A, domain 1"/>
    <property type="match status" value="1"/>
</dbReference>
<dbReference type="EC" id="3.1.2.4" evidence="2"/>
<comment type="catalytic activity">
    <reaction evidence="1">
        <text>3-hydroxy-2-methylpropanoyl-CoA + H2O = 3-hydroxy-2-methylpropanoate + CoA + H(+)</text>
        <dbReference type="Rhea" id="RHEA:20888"/>
        <dbReference type="ChEBI" id="CHEBI:11805"/>
        <dbReference type="ChEBI" id="CHEBI:15377"/>
        <dbReference type="ChEBI" id="CHEBI:15378"/>
        <dbReference type="ChEBI" id="CHEBI:57287"/>
        <dbReference type="ChEBI" id="CHEBI:57340"/>
        <dbReference type="EC" id="3.1.2.4"/>
    </reaction>
</comment>
<evidence type="ECO:0000256" key="4">
    <source>
        <dbReference type="SAM" id="Phobius"/>
    </source>
</evidence>
<dbReference type="InterPro" id="IPR029045">
    <property type="entry name" value="ClpP/crotonase-like_dom_sf"/>
</dbReference>
<keyword evidence="4" id="KW-0812">Transmembrane</keyword>
<keyword evidence="4" id="KW-1133">Transmembrane helix</keyword>
<name>A0A7J6Y9E7_TRYCR</name>
<keyword evidence="4" id="KW-0472">Membrane</keyword>
<dbReference type="InterPro" id="IPR032259">
    <property type="entry name" value="HIBYL-CoA-H"/>
</dbReference>
<dbReference type="PANTHER" id="PTHR43176">
    <property type="entry name" value="3-HYDROXYISOBUTYRYL-COA HYDROLASE-RELATED"/>
    <property type="match status" value="1"/>
</dbReference>
<feature type="transmembrane region" description="Helical" evidence="4">
    <location>
        <begin position="25"/>
        <end position="44"/>
    </location>
</feature>
<evidence type="ECO:0000259" key="5">
    <source>
        <dbReference type="Pfam" id="PF16113"/>
    </source>
</evidence>
<sequence>MGRCACWLCGVGVHGVARRRGELFAFYFFPSTSIIFIFILSCSLQSMRQRKHNQKEGIYVGALYGGPNLKRHGHKRRVSGKKETNKTKEGPGYNCFSFFFSSSSMTQSFDRVPHDPKGESIGTLHVVNFPCARLLTLCRPAMLNALSLEMAQHMLWLHLKRPHPSLPRSAIYILKGAGNKSFCAGGDVRSIVAHGTLCSFLRTTYQLNYHILTMPNPQVSLWDGYVMGGGVGVSVHGRYRVASERAVFAMPETAIGLFPDVGASWFLPRLKMKGLGLYLGLTGARLKGADVAHTGLATHYVPSARFCELEERLCHIDDPAKVEACLEEFAVRDLPPFTLEPHRETIEKSFALEEKTTVEGIYESLSADGGEFAMEALKLLRKASPTCLKVTLELFRRASQMTSIREAMSLEYGVIQRMSSTNEFAIGVNALLIEKTGDPQWERRTLEEVTAADVDYFFDSVGLVPWDPEAPLETMMEAKGEGV</sequence>
<feature type="domain" description="Enoyl-CoA hydratase/isomerase" evidence="5">
    <location>
        <begin position="133"/>
        <end position="458"/>
    </location>
</feature>
<gene>
    <name evidence="6" type="ORF">ECC02_004006</name>
</gene>
<reference evidence="6 7" key="1">
    <citation type="journal article" date="2019" name="Genome Biol. Evol.">
        <title>Nanopore Sequencing Significantly Improves Genome Assembly of the Protozoan Parasite Trypanosoma cruzi.</title>
        <authorList>
            <person name="Diaz-Viraque F."/>
            <person name="Pita S."/>
            <person name="Greif G."/>
            <person name="de Souza R.C.M."/>
            <person name="Iraola G."/>
            <person name="Robello C."/>
        </authorList>
    </citation>
    <scope>NUCLEOTIDE SEQUENCE [LARGE SCALE GENOMIC DNA]</scope>
    <source>
        <strain evidence="6 7">Berenice</strain>
    </source>
</reference>